<proteinExistence type="predicted"/>
<evidence type="ECO:0000259" key="1">
    <source>
        <dbReference type="Pfam" id="PF01137"/>
    </source>
</evidence>
<dbReference type="Proteomes" id="UP000001876">
    <property type="component" value="Unassembled WGS sequence"/>
</dbReference>
<feature type="non-terminal residue" evidence="2">
    <location>
        <position position="179"/>
    </location>
</feature>
<keyword evidence="3" id="KW-1185">Reference proteome</keyword>
<dbReference type="STRING" id="564608.C1N7S9"/>
<dbReference type="GeneID" id="9689586"/>
<organism evidence="3">
    <name type="scientific">Micromonas pusilla (strain CCMP1545)</name>
    <name type="common">Picoplanktonic green alga</name>
    <dbReference type="NCBI Taxonomy" id="564608"/>
    <lineage>
        <taxon>Eukaryota</taxon>
        <taxon>Viridiplantae</taxon>
        <taxon>Chlorophyta</taxon>
        <taxon>Mamiellophyceae</taxon>
        <taxon>Mamiellales</taxon>
        <taxon>Mamiellaceae</taxon>
        <taxon>Micromonas</taxon>
    </lineage>
</organism>
<dbReference type="RefSeq" id="XP_003063962.1">
    <property type="nucleotide sequence ID" value="XM_003063916.1"/>
</dbReference>
<dbReference type="PANTHER" id="PTHR11096">
    <property type="entry name" value="RNA 3' TERMINAL PHOSPHATE CYCLASE"/>
    <property type="match status" value="1"/>
</dbReference>
<dbReference type="InterPro" id="IPR000228">
    <property type="entry name" value="RNA3'_term_phos_cyc"/>
</dbReference>
<sequence length="179" mass="18611">IAIDGAALEGGGQIVRVAAALSAATRVPVTIREIRANRPRPGLAAQHLAGLDLVRRMCDGTFDGDVRVGSTTATLRPGRGGAIVFEASVGTAGAVTLVAQAAIPCATFVFSEALDAGKRVRLRLRGGTDVPFAPPLDYLSRVFAETLLRACGAIVAVDVKRRGFYPRGGGEVDVTIERC</sequence>
<dbReference type="PROSITE" id="PS01287">
    <property type="entry name" value="RTC"/>
    <property type="match status" value="1"/>
</dbReference>
<evidence type="ECO:0000313" key="2">
    <source>
        <dbReference type="EMBL" id="EEH51584.1"/>
    </source>
</evidence>
<dbReference type="GO" id="GO:0006396">
    <property type="term" value="P:RNA processing"/>
    <property type="evidence" value="ECO:0007669"/>
    <property type="project" value="InterPro"/>
</dbReference>
<dbReference type="EMBL" id="GG663750">
    <property type="protein sequence ID" value="EEH51584.1"/>
    <property type="molecule type" value="Genomic_DNA"/>
</dbReference>
<dbReference type="SUPFAM" id="SSF55205">
    <property type="entry name" value="EPT/RTPC-like"/>
    <property type="match status" value="1"/>
</dbReference>
<protein>
    <submittedName>
        <fullName evidence="2">Predicted protein</fullName>
    </submittedName>
</protein>
<reference evidence="2 3" key="1">
    <citation type="journal article" date="2009" name="Science">
        <title>Green evolution and dynamic adaptations revealed by genomes of the marine picoeukaryotes Micromonas.</title>
        <authorList>
            <person name="Worden A.Z."/>
            <person name="Lee J.H."/>
            <person name="Mock T."/>
            <person name="Rouze P."/>
            <person name="Simmons M.P."/>
            <person name="Aerts A.L."/>
            <person name="Allen A.E."/>
            <person name="Cuvelier M.L."/>
            <person name="Derelle E."/>
            <person name="Everett M.V."/>
            <person name="Foulon E."/>
            <person name="Grimwood J."/>
            <person name="Gundlach H."/>
            <person name="Henrissat B."/>
            <person name="Napoli C."/>
            <person name="McDonald S.M."/>
            <person name="Parker M.S."/>
            <person name="Rombauts S."/>
            <person name="Salamov A."/>
            <person name="Von Dassow P."/>
            <person name="Badger J.H."/>
            <person name="Coutinho P.M."/>
            <person name="Demir E."/>
            <person name="Dubchak I."/>
            <person name="Gentemann C."/>
            <person name="Eikrem W."/>
            <person name="Gready J.E."/>
            <person name="John U."/>
            <person name="Lanier W."/>
            <person name="Lindquist E.A."/>
            <person name="Lucas S."/>
            <person name="Mayer K.F."/>
            <person name="Moreau H."/>
            <person name="Not F."/>
            <person name="Otillar R."/>
            <person name="Panaud O."/>
            <person name="Pangilinan J."/>
            <person name="Paulsen I."/>
            <person name="Piegu B."/>
            <person name="Poliakov A."/>
            <person name="Robbens S."/>
            <person name="Schmutz J."/>
            <person name="Toulza E."/>
            <person name="Wyss T."/>
            <person name="Zelensky A."/>
            <person name="Zhou K."/>
            <person name="Armbrust E.V."/>
            <person name="Bhattacharya D."/>
            <person name="Goodenough U.W."/>
            <person name="Van de Peer Y."/>
            <person name="Grigoriev I.V."/>
        </authorList>
    </citation>
    <scope>NUCLEOTIDE SEQUENCE [LARGE SCALE GENOMIC DNA]</scope>
    <source>
        <strain evidence="2 3">CCMP1545</strain>
    </source>
</reference>
<dbReference type="InterPro" id="IPR020719">
    <property type="entry name" value="RNA3'_term_phos_cycl-like_CS"/>
</dbReference>
<dbReference type="Pfam" id="PF01137">
    <property type="entry name" value="RTC"/>
    <property type="match status" value="1"/>
</dbReference>
<dbReference type="GO" id="GO:0003963">
    <property type="term" value="F:RNA-3'-phosphate cyclase activity"/>
    <property type="evidence" value="ECO:0007669"/>
    <property type="project" value="TreeGrafter"/>
</dbReference>
<dbReference type="Gene3D" id="3.65.10.20">
    <property type="entry name" value="RNA 3'-terminal phosphate cyclase domain"/>
    <property type="match status" value="1"/>
</dbReference>
<name>C1N7S9_MICPC</name>
<dbReference type="GO" id="GO:0005634">
    <property type="term" value="C:nucleus"/>
    <property type="evidence" value="ECO:0007669"/>
    <property type="project" value="TreeGrafter"/>
</dbReference>
<dbReference type="InterPro" id="IPR013792">
    <property type="entry name" value="RNA3'P_cycl/enolpyr_Trfase_a/b"/>
</dbReference>
<feature type="non-terminal residue" evidence="2">
    <location>
        <position position="1"/>
    </location>
</feature>
<dbReference type="PANTHER" id="PTHR11096:SF0">
    <property type="entry name" value="RNA 3'-TERMINAL PHOSPHATE CYCLASE"/>
    <property type="match status" value="1"/>
</dbReference>
<dbReference type="InterPro" id="IPR023797">
    <property type="entry name" value="RNA3'_phos_cyclase_dom"/>
</dbReference>
<dbReference type="OrthoDB" id="25029at2759"/>
<accession>C1N7S9</accession>
<evidence type="ECO:0000313" key="3">
    <source>
        <dbReference type="Proteomes" id="UP000001876"/>
    </source>
</evidence>
<dbReference type="eggNOG" id="KOG3980">
    <property type="taxonomic scope" value="Eukaryota"/>
</dbReference>
<dbReference type="InterPro" id="IPR037136">
    <property type="entry name" value="RNA3'_phos_cyclase_dom_sf"/>
</dbReference>
<dbReference type="AlphaFoldDB" id="C1N7S9"/>
<gene>
    <name evidence="2" type="ORF">MICPUCDRAFT_10870</name>
</gene>
<dbReference type="KEGG" id="mpp:MICPUCDRAFT_10870"/>
<feature type="domain" description="RNA 3'-terminal phosphate cyclase" evidence="1">
    <location>
        <begin position="8"/>
        <end position="178"/>
    </location>
</feature>